<dbReference type="Proteomes" id="UP000680348">
    <property type="component" value="Unassembled WGS sequence"/>
</dbReference>
<protein>
    <submittedName>
        <fullName evidence="2">Ferritin-like domain-containing protein</fullName>
    </submittedName>
</protein>
<dbReference type="PANTHER" id="PTHR30565:SF9">
    <property type="entry name" value="PROTEIN YCIF"/>
    <property type="match status" value="1"/>
</dbReference>
<dbReference type="Gene3D" id="1.20.1260.10">
    <property type="match status" value="1"/>
</dbReference>
<dbReference type="InterPro" id="IPR047114">
    <property type="entry name" value="YciF"/>
</dbReference>
<dbReference type="InterPro" id="IPR012347">
    <property type="entry name" value="Ferritin-like"/>
</dbReference>
<accession>A0A942E281</accession>
<evidence type="ECO:0000256" key="1">
    <source>
        <dbReference type="SAM" id="Coils"/>
    </source>
</evidence>
<dbReference type="PANTHER" id="PTHR30565">
    <property type="entry name" value="PROTEIN YCIF"/>
    <property type="match status" value="1"/>
</dbReference>
<evidence type="ECO:0000313" key="3">
    <source>
        <dbReference type="Proteomes" id="UP000680348"/>
    </source>
</evidence>
<proteinExistence type="predicted"/>
<sequence>MSESEERLNDWLRDAHAMEEQAEQMLSGMSSRIESYPDLAARVQRHLEETRSQRQRLEACMQRRGVSTSTMKDMTARFTALMQGVGGAMSGDEVMKGALSGYTFEHFEIASYKILIAAAEALGDTETARVCNEICREEEAMATWMADRIPETTRTYLCAKTQAWT</sequence>
<keyword evidence="1" id="KW-0175">Coiled coil</keyword>
<dbReference type="RefSeq" id="WP_188258006.1">
    <property type="nucleotide sequence ID" value="NZ_JABVCF010000026.1"/>
</dbReference>
<dbReference type="AlphaFoldDB" id="A0A942E281"/>
<gene>
    <name evidence="2" type="ORF">KEU06_28105</name>
</gene>
<name>A0A942E281_9HYPH</name>
<dbReference type="SUPFAM" id="SSF47240">
    <property type="entry name" value="Ferritin-like"/>
    <property type="match status" value="1"/>
</dbReference>
<dbReference type="EMBL" id="JAGWCR010000026">
    <property type="protein sequence ID" value="MBS3652454.1"/>
    <property type="molecule type" value="Genomic_DNA"/>
</dbReference>
<organism evidence="2 3">
    <name type="scientific">Pseudaminobacter soli</name>
    <name type="common">ex Zhang et al. 2022</name>
    <dbReference type="NCBI Taxonomy" id="2831468"/>
    <lineage>
        <taxon>Bacteria</taxon>
        <taxon>Pseudomonadati</taxon>
        <taxon>Pseudomonadota</taxon>
        <taxon>Alphaproteobacteria</taxon>
        <taxon>Hyphomicrobiales</taxon>
        <taxon>Phyllobacteriaceae</taxon>
        <taxon>Pseudaminobacter</taxon>
    </lineage>
</organism>
<comment type="caution">
    <text evidence="2">The sequence shown here is derived from an EMBL/GenBank/DDBJ whole genome shotgun (WGS) entry which is preliminary data.</text>
</comment>
<dbReference type="InterPro" id="IPR010287">
    <property type="entry name" value="DUF892_YciF-like"/>
</dbReference>
<evidence type="ECO:0000313" key="2">
    <source>
        <dbReference type="EMBL" id="MBS3652454.1"/>
    </source>
</evidence>
<reference evidence="2" key="1">
    <citation type="submission" date="2021-04" db="EMBL/GenBank/DDBJ databases">
        <title>Pseudaminobacter soli sp. nov., isolated from paddy soil contaminated by heavy metals.</title>
        <authorList>
            <person name="Zhang K."/>
        </authorList>
    </citation>
    <scope>NUCLEOTIDE SEQUENCE</scope>
    <source>
        <strain evidence="2">19-2017</strain>
    </source>
</reference>
<feature type="coiled-coil region" evidence="1">
    <location>
        <begin position="1"/>
        <end position="60"/>
    </location>
</feature>
<dbReference type="CDD" id="cd00657">
    <property type="entry name" value="Ferritin_like"/>
    <property type="match status" value="1"/>
</dbReference>
<dbReference type="InterPro" id="IPR009078">
    <property type="entry name" value="Ferritin-like_SF"/>
</dbReference>
<keyword evidence="3" id="KW-1185">Reference proteome</keyword>
<dbReference type="Pfam" id="PF05974">
    <property type="entry name" value="DUF892"/>
    <property type="match status" value="1"/>
</dbReference>